<evidence type="ECO:0000256" key="5">
    <source>
        <dbReference type="ARBA" id="ARBA00022679"/>
    </source>
</evidence>
<dbReference type="AlphaFoldDB" id="A0A2P6NE81"/>
<comment type="similarity">
    <text evidence="2 9">Belongs to the class-III pyridoxal-phosphate-dependent aminotransferase family.</text>
</comment>
<protein>
    <recommendedName>
        <fullName evidence="3">4-aminobutyrate--2-oxoglutarate transaminase</fullName>
        <ecNumber evidence="3">2.6.1.19</ecNumber>
    </recommendedName>
    <alternativeName>
        <fullName evidence="8">GABA aminotransferase</fullName>
    </alternativeName>
    <alternativeName>
        <fullName evidence="7">Gamma-amino-N-butyrate transaminase</fullName>
    </alternativeName>
</protein>
<evidence type="ECO:0000256" key="9">
    <source>
        <dbReference type="RuleBase" id="RU003560"/>
    </source>
</evidence>
<dbReference type="SUPFAM" id="SSF53383">
    <property type="entry name" value="PLP-dependent transferases"/>
    <property type="match status" value="1"/>
</dbReference>
<evidence type="ECO:0000313" key="10">
    <source>
        <dbReference type="EMBL" id="PRP82232.1"/>
    </source>
</evidence>
<keyword evidence="6 9" id="KW-0663">Pyridoxal phosphate</keyword>
<evidence type="ECO:0000313" key="11">
    <source>
        <dbReference type="Proteomes" id="UP000241769"/>
    </source>
</evidence>
<dbReference type="Gene3D" id="3.90.1150.10">
    <property type="entry name" value="Aspartate Aminotransferase, domain 1"/>
    <property type="match status" value="1"/>
</dbReference>
<evidence type="ECO:0000256" key="7">
    <source>
        <dbReference type="ARBA" id="ARBA00030204"/>
    </source>
</evidence>
<dbReference type="GO" id="GO:0005739">
    <property type="term" value="C:mitochondrion"/>
    <property type="evidence" value="ECO:0007669"/>
    <property type="project" value="TreeGrafter"/>
</dbReference>
<name>A0A2P6NE81_9EUKA</name>
<dbReference type="Proteomes" id="UP000241769">
    <property type="component" value="Unassembled WGS sequence"/>
</dbReference>
<dbReference type="FunCoup" id="A0A2P6NE81">
    <property type="interactions" value="99"/>
</dbReference>
<dbReference type="InterPro" id="IPR005814">
    <property type="entry name" value="Aminotrans_3"/>
</dbReference>
<evidence type="ECO:0000256" key="3">
    <source>
        <dbReference type="ARBA" id="ARBA00012912"/>
    </source>
</evidence>
<comment type="cofactor">
    <cofactor evidence="1">
        <name>pyridoxal 5'-phosphate</name>
        <dbReference type="ChEBI" id="CHEBI:597326"/>
    </cofactor>
</comment>
<evidence type="ECO:0000256" key="2">
    <source>
        <dbReference type="ARBA" id="ARBA00008954"/>
    </source>
</evidence>
<dbReference type="GO" id="GO:0034386">
    <property type="term" value="F:4-aminobutyrate:2-oxoglutarate transaminase activity"/>
    <property type="evidence" value="ECO:0007669"/>
    <property type="project" value="UniProtKB-EC"/>
</dbReference>
<evidence type="ECO:0000256" key="4">
    <source>
        <dbReference type="ARBA" id="ARBA00022576"/>
    </source>
</evidence>
<dbReference type="InterPro" id="IPR015424">
    <property type="entry name" value="PyrdxlP-dep_Trfase"/>
</dbReference>
<dbReference type="InterPro" id="IPR004631">
    <property type="entry name" value="4NH2But_aminotransferase_euk"/>
</dbReference>
<proteinExistence type="inferred from homology"/>
<evidence type="ECO:0000256" key="6">
    <source>
        <dbReference type="ARBA" id="ARBA00022898"/>
    </source>
</evidence>
<dbReference type="Pfam" id="PF00202">
    <property type="entry name" value="Aminotran_3"/>
    <property type="match status" value="1"/>
</dbReference>
<sequence>MVDQGISVSNCSFSQILDVDLELRGGDPFRRYIIFTHILSVSNIRAFSSTINRRATPSTPARPFPGEYDAPKIVSAIPGPESKKLSQELDKRQDTRTQHFFVDYKKSKGNYVVDADGNVMLDILCSIASHSIGYNAPALVEAARSEEWVTALINRPATGVQPSTTWPGVIENGIMSVAPKGLNQVFTAMCGSCANETAYKAVFMHHMRKVRGDAPYTQEELQSCMKNEAPGAPNLSIMSFKGGFHGRLFGSLSTTRSKALHKIDIPAFDWPQASFPALKYPLEQFEAENRKEEDRCLKEVEEVIEKNKGKVVGLIVEPIQGEGGDNYATPYFFQKLRKITKEHDVALIVDEVQTGVGATGKFWAHEHWDLDTPPDVVTFSKKMQAAGFYHSMDLRNFNTWLGDPIRALQASVIIKEIKDNHLLENVQVTGEYLKNGLEKLRSKHTDLVSNVRGVGTFLAFDLPTPELQDKFLRILRQKGVEATGSGTRSIRFRPMLIFAPKHAQQFLDLAEEVLQQLKA</sequence>
<dbReference type="InParanoid" id="A0A2P6NE81"/>
<dbReference type="STRING" id="1890364.A0A2P6NE81"/>
<dbReference type="GO" id="GO:0030170">
    <property type="term" value="F:pyridoxal phosphate binding"/>
    <property type="evidence" value="ECO:0007669"/>
    <property type="project" value="InterPro"/>
</dbReference>
<organism evidence="10 11">
    <name type="scientific">Planoprotostelium fungivorum</name>
    <dbReference type="NCBI Taxonomy" id="1890364"/>
    <lineage>
        <taxon>Eukaryota</taxon>
        <taxon>Amoebozoa</taxon>
        <taxon>Evosea</taxon>
        <taxon>Variosea</taxon>
        <taxon>Cavosteliida</taxon>
        <taxon>Cavosteliaceae</taxon>
        <taxon>Planoprotostelium</taxon>
    </lineage>
</organism>
<accession>A0A2P6NE81</accession>
<keyword evidence="5" id="KW-0808">Transferase</keyword>
<dbReference type="OrthoDB" id="5419315at2759"/>
<dbReference type="Gene3D" id="3.40.640.10">
    <property type="entry name" value="Type I PLP-dependent aspartate aminotransferase-like (Major domain)"/>
    <property type="match status" value="1"/>
</dbReference>
<evidence type="ECO:0000256" key="8">
    <source>
        <dbReference type="ARBA" id="ARBA00031787"/>
    </source>
</evidence>
<dbReference type="InterPro" id="IPR049704">
    <property type="entry name" value="Aminotrans_3_PPA_site"/>
</dbReference>
<reference evidence="10 11" key="1">
    <citation type="journal article" date="2018" name="Genome Biol. Evol.">
        <title>Multiple Roots of Fruiting Body Formation in Amoebozoa.</title>
        <authorList>
            <person name="Hillmann F."/>
            <person name="Forbes G."/>
            <person name="Novohradska S."/>
            <person name="Ferling I."/>
            <person name="Riege K."/>
            <person name="Groth M."/>
            <person name="Westermann M."/>
            <person name="Marz M."/>
            <person name="Spaller T."/>
            <person name="Winckler T."/>
            <person name="Schaap P."/>
            <person name="Glockner G."/>
        </authorList>
    </citation>
    <scope>NUCLEOTIDE SEQUENCE [LARGE SCALE GENOMIC DNA]</scope>
    <source>
        <strain evidence="10 11">Jena</strain>
    </source>
</reference>
<gene>
    <name evidence="10" type="ORF">PROFUN_06244</name>
</gene>
<dbReference type="CDD" id="cd00610">
    <property type="entry name" value="OAT_like"/>
    <property type="match status" value="1"/>
</dbReference>
<keyword evidence="11" id="KW-1185">Reference proteome</keyword>
<dbReference type="PIRSF" id="PIRSF000521">
    <property type="entry name" value="Transaminase_4ab_Lys_Orn"/>
    <property type="match status" value="1"/>
</dbReference>
<dbReference type="FunFam" id="3.40.640.10:FF:000029">
    <property type="entry name" value="4-aminobutyrate aminotransferase, mitochondrial"/>
    <property type="match status" value="1"/>
</dbReference>
<dbReference type="NCBIfam" id="TIGR00699">
    <property type="entry name" value="GABAtrns_euk"/>
    <property type="match status" value="1"/>
</dbReference>
<dbReference type="PANTHER" id="PTHR43206">
    <property type="entry name" value="AMINOTRANSFERASE"/>
    <property type="match status" value="1"/>
</dbReference>
<keyword evidence="4" id="KW-0032">Aminotransferase</keyword>
<dbReference type="EC" id="2.6.1.19" evidence="3"/>
<comment type="caution">
    <text evidence="10">The sequence shown here is derived from an EMBL/GenBank/DDBJ whole genome shotgun (WGS) entry which is preliminary data.</text>
</comment>
<evidence type="ECO:0000256" key="1">
    <source>
        <dbReference type="ARBA" id="ARBA00001933"/>
    </source>
</evidence>
<dbReference type="EMBL" id="MDYQ01000107">
    <property type="protein sequence ID" value="PRP82232.1"/>
    <property type="molecule type" value="Genomic_DNA"/>
</dbReference>
<dbReference type="InterPro" id="IPR015422">
    <property type="entry name" value="PyrdxlP-dep_Trfase_small"/>
</dbReference>
<dbReference type="PROSITE" id="PS00600">
    <property type="entry name" value="AA_TRANSFER_CLASS_3"/>
    <property type="match status" value="1"/>
</dbReference>
<dbReference type="GO" id="GO:0009450">
    <property type="term" value="P:gamma-aminobutyric acid catabolic process"/>
    <property type="evidence" value="ECO:0007669"/>
    <property type="project" value="TreeGrafter"/>
</dbReference>
<dbReference type="InterPro" id="IPR015421">
    <property type="entry name" value="PyrdxlP-dep_Trfase_major"/>
</dbReference>
<dbReference type="PANTHER" id="PTHR43206:SF1">
    <property type="entry name" value="4-AMINOBUTYRATE AMINOTRANSFERASE, MITOCHONDRIAL"/>
    <property type="match status" value="1"/>
</dbReference>